<dbReference type="Proteomes" id="UP000683360">
    <property type="component" value="Unassembled WGS sequence"/>
</dbReference>
<keyword evidence="2" id="KW-1185">Reference proteome</keyword>
<accession>A0A8S3TYR2</accession>
<comment type="caution">
    <text evidence="1">The sequence shown here is derived from an EMBL/GenBank/DDBJ whole genome shotgun (WGS) entry which is preliminary data.</text>
</comment>
<proteinExistence type="predicted"/>
<sequence>MSYGIWCTQTQLVHAGSGICRKCIDVFKEVVPDITVYQTGLNSITDSNDSEKEEAAEEHSFNFTSDSSDNFYNLRQRTNVSYHNELDDILECTSECTQATNSQTSNWSDNIQTPLSEINQALSTIGRGSISPLKFQLSKPLDDVKESTLRYIKRKATESIDVLLESIAPGQSSDLKKLIFSEGIKNLNEPEQDSELTKLILTLFNDTNNNTVKYQLLSMIAEKYTKRELQNMIPGLTVYKIDQARQYASLHGPGSTMNEKAEKFHRSRMEPEKLEHALSFSLTHSSFNCHHLEPQPQKTNLRGLDNTAADGSSACDDLTELVKNIASKSVLTKDETDEILLQIKCSKLYMKTDYKLHIKQNDECADHCINLALSDPSDALLQNPCQHTHNIKCDRCELFPDLIKLLKEKISNTNVYDQEQKCDLLKEMEIAESKVTDWKSHVLRTINQDEGRMNLLENLNPNQMLIVMDWAMKFLPSLHREKQSDFYGQKGFSWHISVCIFKDTNGKLKVVYPCWTLLL</sequence>
<evidence type="ECO:0000313" key="1">
    <source>
        <dbReference type="EMBL" id="CAG2238784.1"/>
    </source>
</evidence>
<gene>
    <name evidence="1" type="ORF">MEDL_51158</name>
</gene>
<dbReference type="AlphaFoldDB" id="A0A8S3TYR2"/>
<dbReference type="EMBL" id="CAJPWZ010002490">
    <property type="protein sequence ID" value="CAG2238784.1"/>
    <property type="molecule type" value="Genomic_DNA"/>
</dbReference>
<name>A0A8S3TYR2_MYTED</name>
<evidence type="ECO:0000313" key="2">
    <source>
        <dbReference type="Proteomes" id="UP000683360"/>
    </source>
</evidence>
<protein>
    <submittedName>
        <fullName evidence="1">Uncharacterized protein</fullName>
    </submittedName>
</protein>
<reference evidence="1" key="1">
    <citation type="submission" date="2021-03" db="EMBL/GenBank/DDBJ databases">
        <authorList>
            <person name="Bekaert M."/>
        </authorList>
    </citation>
    <scope>NUCLEOTIDE SEQUENCE</scope>
</reference>
<dbReference type="OrthoDB" id="6129443at2759"/>
<organism evidence="1 2">
    <name type="scientific">Mytilus edulis</name>
    <name type="common">Blue mussel</name>
    <dbReference type="NCBI Taxonomy" id="6550"/>
    <lineage>
        <taxon>Eukaryota</taxon>
        <taxon>Metazoa</taxon>
        <taxon>Spiralia</taxon>
        <taxon>Lophotrochozoa</taxon>
        <taxon>Mollusca</taxon>
        <taxon>Bivalvia</taxon>
        <taxon>Autobranchia</taxon>
        <taxon>Pteriomorphia</taxon>
        <taxon>Mytilida</taxon>
        <taxon>Mytiloidea</taxon>
        <taxon>Mytilidae</taxon>
        <taxon>Mytilinae</taxon>
        <taxon>Mytilus</taxon>
    </lineage>
</organism>